<dbReference type="Pfam" id="PF05699">
    <property type="entry name" value="Dimer_Tnp_hAT"/>
    <property type="match status" value="1"/>
</dbReference>
<evidence type="ECO:0000256" key="3">
    <source>
        <dbReference type="ARBA" id="ARBA00022723"/>
    </source>
</evidence>
<dbReference type="Pfam" id="PF14372">
    <property type="entry name" value="hAT-like_RNase-H"/>
    <property type="match status" value="1"/>
</dbReference>
<dbReference type="PROSITE" id="PS50808">
    <property type="entry name" value="ZF_BED"/>
    <property type="match status" value="1"/>
</dbReference>
<dbReference type="EMBL" id="CAMAPE010000050">
    <property type="protein sequence ID" value="CAH9106775.1"/>
    <property type="molecule type" value="Genomic_DNA"/>
</dbReference>
<keyword evidence="9" id="KW-0539">Nucleus</keyword>
<dbReference type="InterPro" id="IPR036236">
    <property type="entry name" value="Znf_C2H2_sf"/>
</dbReference>
<keyword evidence="3" id="KW-0479">Metal-binding</keyword>
<dbReference type="SUPFAM" id="SSF57667">
    <property type="entry name" value="beta-beta-alpha zinc fingers"/>
    <property type="match status" value="1"/>
</dbReference>
<keyword evidence="7" id="KW-0238">DNA-binding</keyword>
<dbReference type="GO" id="GO:0046983">
    <property type="term" value="F:protein dimerization activity"/>
    <property type="evidence" value="ECO:0007669"/>
    <property type="project" value="InterPro"/>
</dbReference>
<evidence type="ECO:0000256" key="8">
    <source>
        <dbReference type="ARBA" id="ARBA00023163"/>
    </source>
</evidence>
<evidence type="ECO:0000256" key="6">
    <source>
        <dbReference type="ARBA" id="ARBA00023015"/>
    </source>
</evidence>
<evidence type="ECO:0000256" key="9">
    <source>
        <dbReference type="ARBA" id="ARBA00023242"/>
    </source>
</evidence>
<dbReference type="GO" id="GO:0005634">
    <property type="term" value="C:nucleus"/>
    <property type="evidence" value="ECO:0007669"/>
    <property type="project" value="UniProtKB-SubCell"/>
</dbReference>
<dbReference type="GO" id="GO:0008270">
    <property type="term" value="F:zinc ion binding"/>
    <property type="evidence" value="ECO:0007669"/>
    <property type="project" value="UniProtKB-KW"/>
</dbReference>
<dbReference type="GO" id="GO:0003677">
    <property type="term" value="F:DNA binding"/>
    <property type="evidence" value="ECO:0007669"/>
    <property type="project" value="UniProtKB-KW"/>
</dbReference>
<reference evidence="12" key="1">
    <citation type="submission" date="2022-07" db="EMBL/GenBank/DDBJ databases">
        <authorList>
            <person name="Macas J."/>
            <person name="Novak P."/>
            <person name="Neumann P."/>
        </authorList>
    </citation>
    <scope>NUCLEOTIDE SEQUENCE</scope>
</reference>
<evidence type="ECO:0000256" key="5">
    <source>
        <dbReference type="ARBA" id="ARBA00022833"/>
    </source>
</evidence>
<keyword evidence="6" id="KW-0805">Transcription regulation</keyword>
<evidence type="ECO:0000256" key="4">
    <source>
        <dbReference type="ARBA" id="ARBA00022771"/>
    </source>
</evidence>
<proteinExistence type="predicted"/>
<protein>
    <recommendedName>
        <fullName evidence="11">BED-type domain-containing protein</fullName>
    </recommendedName>
</protein>
<evidence type="ECO:0000256" key="2">
    <source>
        <dbReference type="ARBA" id="ARBA00011738"/>
    </source>
</evidence>
<keyword evidence="8" id="KW-0804">Transcription</keyword>
<dbReference type="SMART" id="SM00614">
    <property type="entry name" value="ZnF_BED"/>
    <property type="match status" value="1"/>
</dbReference>
<dbReference type="OrthoDB" id="2610923at2759"/>
<dbReference type="Proteomes" id="UP001152484">
    <property type="component" value="Unassembled WGS sequence"/>
</dbReference>
<accession>A0A9P1EIK8</accession>
<evidence type="ECO:0000256" key="1">
    <source>
        <dbReference type="ARBA" id="ARBA00004123"/>
    </source>
</evidence>
<comment type="caution">
    <text evidence="12">The sequence shown here is derived from an EMBL/GenBank/DDBJ whole genome shotgun (WGS) entry which is preliminary data.</text>
</comment>
<comment type="subcellular location">
    <subcellularLocation>
        <location evidence="1">Nucleus</location>
    </subcellularLocation>
</comment>
<dbReference type="InterPro" id="IPR025525">
    <property type="entry name" value="hAT-like_transposase_RNase-H"/>
</dbReference>
<sequence>MGVPANNSVLAISETQSNKRRRNKSIVWEHFTLVAINGDCTRAFCNQCKKSFAYVTGTKSAGTSHLKRHISLGICPANRLNQGKNQVTLYNPASQARVSTTFRARKNSRATPPSFDQDSCNYMIAKMVIQHDYPLQIVEDAGFAKFARTLQPNFISSVDAVEKLVMNIYSRCKQNLLNLLGEIPGRPSLTLDMRTSDRSVGYLFITGYFIDHHWKFHRRLLNVITVPHPDLEYSFSHAVSTCLTDWCFESKLFTLTVDESIANEAVRGNLRSLLSIKNLILDGQLIIGRCFARVLSQLAQDALESMAQIVEKVRQSVKYVKTEDVHEKKFFELKKQLQVPSAKELAIDDYAKWNTTYQMLMAASELKEVFYCLDTSDPDYKVTISMDEWKQVEVLCKYLKVFHDSAIILAAPVYRMSSTFFREVWMIQRELMRSASSDDHFISTFTKPLSEKFDKYWKDCNLVLAVAAVMDPRFKMKYVVFSFEKIYNDGADSWIKTVDDGLHELFLDYFVQSLPPPVFVEDAFENGIKPEAYQEGESLLNGDCFSDFDVYVNDFSKSHHDMKSELDEYLEETLLPQVQEFDVLGWWEMNKVKYPILSKMASDILCIPVSTVLPDSIFDTVKRHIDRFRSSLKPSTLQALFCAKDWMQFESSELPLKIPIGNLKIEH</sequence>
<dbReference type="InterPro" id="IPR052035">
    <property type="entry name" value="ZnF_BED_domain_contain"/>
</dbReference>
<dbReference type="InterPro" id="IPR008906">
    <property type="entry name" value="HATC_C_dom"/>
</dbReference>
<name>A0A9P1EIK8_CUSEU</name>
<evidence type="ECO:0000256" key="7">
    <source>
        <dbReference type="ARBA" id="ARBA00023125"/>
    </source>
</evidence>
<evidence type="ECO:0000256" key="10">
    <source>
        <dbReference type="PROSITE-ProRule" id="PRU00027"/>
    </source>
</evidence>
<dbReference type="PANTHER" id="PTHR46481">
    <property type="entry name" value="ZINC FINGER BED DOMAIN-CONTAINING PROTEIN 4"/>
    <property type="match status" value="1"/>
</dbReference>
<dbReference type="GO" id="GO:0009791">
    <property type="term" value="P:post-embryonic development"/>
    <property type="evidence" value="ECO:0007669"/>
    <property type="project" value="UniProtKB-ARBA"/>
</dbReference>
<feature type="domain" description="BED-type" evidence="11">
    <location>
        <begin position="22"/>
        <end position="82"/>
    </location>
</feature>
<keyword evidence="4 10" id="KW-0863">Zinc-finger</keyword>
<dbReference type="SUPFAM" id="SSF53098">
    <property type="entry name" value="Ribonuclease H-like"/>
    <property type="match status" value="1"/>
</dbReference>
<evidence type="ECO:0000259" key="11">
    <source>
        <dbReference type="PROSITE" id="PS50808"/>
    </source>
</evidence>
<dbReference type="AlphaFoldDB" id="A0A9P1EIK8"/>
<evidence type="ECO:0000313" key="13">
    <source>
        <dbReference type="Proteomes" id="UP001152484"/>
    </source>
</evidence>
<comment type="subunit">
    <text evidence="2">Homodimer.</text>
</comment>
<keyword evidence="13" id="KW-1185">Reference proteome</keyword>
<gene>
    <name evidence="12" type="ORF">CEURO_LOCUS17449</name>
</gene>
<dbReference type="InterPro" id="IPR012337">
    <property type="entry name" value="RNaseH-like_sf"/>
</dbReference>
<keyword evidence="5" id="KW-0862">Zinc</keyword>
<dbReference type="PANTHER" id="PTHR46481:SF10">
    <property type="entry name" value="ZINC FINGER BED DOMAIN-CONTAINING PROTEIN 39"/>
    <property type="match status" value="1"/>
</dbReference>
<evidence type="ECO:0000313" key="12">
    <source>
        <dbReference type="EMBL" id="CAH9106775.1"/>
    </source>
</evidence>
<dbReference type="InterPro" id="IPR003656">
    <property type="entry name" value="Znf_BED"/>
</dbReference>
<organism evidence="12 13">
    <name type="scientific">Cuscuta europaea</name>
    <name type="common">European dodder</name>
    <dbReference type="NCBI Taxonomy" id="41803"/>
    <lineage>
        <taxon>Eukaryota</taxon>
        <taxon>Viridiplantae</taxon>
        <taxon>Streptophyta</taxon>
        <taxon>Embryophyta</taxon>
        <taxon>Tracheophyta</taxon>
        <taxon>Spermatophyta</taxon>
        <taxon>Magnoliopsida</taxon>
        <taxon>eudicotyledons</taxon>
        <taxon>Gunneridae</taxon>
        <taxon>Pentapetalae</taxon>
        <taxon>asterids</taxon>
        <taxon>lamiids</taxon>
        <taxon>Solanales</taxon>
        <taxon>Convolvulaceae</taxon>
        <taxon>Cuscuteae</taxon>
        <taxon>Cuscuta</taxon>
        <taxon>Cuscuta subgen. Cuscuta</taxon>
    </lineage>
</organism>